<dbReference type="SUPFAM" id="SSF47413">
    <property type="entry name" value="lambda repressor-like DNA-binding domains"/>
    <property type="match status" value="1"/>
</dbReference>
<dbReference type="InterPro" id="IPR050807">
    <property type="entry name" value="TransReg_Diox_bact_type"/>
</dbReference>
<gene>
    <name evidence="3" type="ORF">SAMN05661010_01721</name>
</gene>
<evidence type="ECO:0000256" key="1">
    <source>
        <dbReference type="ARBA" id="ARBA00023125"/>
    </source>
</evidence>
<proteinExistence type="predicted"/>
<dbReference type="EMBL" id="FNGI01000004">
    <property type="protein sequence ID" value="SDL47200.1"/>
    <property type="molecule type" value="Genomic_DNA"/>
</dbReference>
<dbReference type="Pfam" id="PF07883">
    <property type="entry name" value="Cupin_2"/>
    <property type="match status" value="1"/>
</dbReference>
<feature type="domain" description="HTH cro/C1-type" evidence="2">
    <location>
        <begin position="35"/>
        <end position="89"/>
    </location>
</feature>
<accession>A0A1G9KB86</accession>
<evidence type="ECO:0000313" key="4">
    <source>
        <dbReference type="Proteomes" id="UP000198654"/>
    </source>
</evidence>
<dbReference type="GO" id="GO:0003677">
    <property type="term" value="F:DNA binding"/>
    <property type="evidence" value="ECO:0007669"/>
    <property type="project" value="UniProtKB-KW"/>
</dbReference>
<dbReference type="PROSITE" id="PS50943">
    <property type="entry name" value="HTH_CROC1"/>
    <property type="match status" value="1"/>
</dbReference>
<dbReference type="GO" id="GO:0005829">
    <property type="term" value="C:cytosol"/>
    <property type="evidence" value="ECO:0007669"/>
    <property type="project" value="TreeGrafter"/>
</dbReference>
<keyword evidence="1" id="KW-0238">DNA-binding</keyword>
<keyword evidence="4" id="KW-1185">Reference proteome</keyword>
<dbReference type="CDD" id="cd00093">
    <property type="entry name" value="HTH_XRE"/>
    <property type="match status" value="1"/>
</dbReference>
<dbReference type="InterPro" id="IPR001387">
    <property type="entry name" value="Cro/C1-type_HTH"/>
</dbReference>
<dbReference type="SMART" id="SM00530">
    <property type="entry name" value="HTH_XRE"/>
    <property type="match status" value="1"/>
</dbReference>
<dbReference type="Pfam" id="PF01381">
    <property type="entry name" value="HTH_3"/>
    <property type="match status" value="1"/>
</dbReference>
<dbReference type="InterPro" id="IPR011051">
    <property type="entry name" value="RmlC_Cupin_sf"/>
</dbReference>
<dbReference type="CDD" id="cd02209">
    <property type="entry name" value="cupin_XRE_C"/>
    <property type="match status" value="1"/>
</dbReference>
<dbReference type="AlphaFoldDB" id="A0A1G9KB86"/>
<evidence type="ECO:0000313" key="3">
    <source>
        <dbReference type="EMBL" id="SDL47200.1"/>
    </source>
</evidence>
<reference evidence="3 4" key="1">
    <citation type="submission" date="2016-10" db="EMBL/GenBank/DDBJ databases">
        <authorList>
            <person name="de Groot N.N."/>
        </authorList>
    </citation>
    <scope>NUCLEOTIDE SEQUENCE [LARGE SCALE GENOMIC DNA]</scope>
    <source>
        <strain evidence="3 4">DSM 14789</strain>
    </source>
</reference>
<sequence length="208" mass="23104">MQENILLLWIFGEPQVTARQTTVGDGGGQVLCERVIELRKKKGLTLDQLASASGVSRSMLSQIERGRANPTLAVALRIAQAFGLSIGELVDQPWTASSIEVVRGDDANHLFRDDRECRIRTLSPLHLEKSVEFYELRIAPRARLHSAPHFEGTRELLTVTQGRALVEAGDNRCALAEGDSAHYHADQEHTIENDSDDELVCFLVVTYQ</sequence>
<dbReference type="Gene3D" id="1.10.260.40">
    <property type="entry name" value="lambda repressor-like DNA-binding domains"/>
    <property type="match status" value="1"/>
</dbReference>
<dbReference type="SUPFAM" id="SSF51182">
    <property type="entry name" value="RmlC-like cupins"/>
    <property type="match status" value="1"/>
</dbReference>
<dbReference type="PANTHER" id="PTHR46797:SF1">
    <property type="entry name" value="METHYLPHOSPHONATE SYNTHASE"/>
    <property type="match status" value="1"/>
</dbReference>
<dbReference type="InterPro" id="IPR013096">
    <property type="entry name" value="Cupin_2"/>
</dbReference>
<organism evidence="3 4">
    <name type="scientific">Modicisalibacter muralis</name>
    <dbReference type="NCBI Taxonomy" id="119000"/>
    <lineage>
        <taxon>Bacteria</taxon>
        <taxon>Pseudomonadati</taxon>
        <taxon>Pseudomonadota</taxon>
        <taxon>Gammaproteobacteria</taxon>
        <taxon>Oceanospirillales</taxon>
        <taxon>Halomonadaceae</taxon>
        <taxon>Modicisalibacter</taxon>
    </lineage>
</organism>
<dbReference type="InterPro" id="IPR010982">
    <property type="entry name" value="Lambda_DNA-bd_dom_sf"/>
</dbReference>
<dbReference type="Gene3D" id="2.60.120.10">
    <property type="entry name" value="Jelly Rolls"/>
    <property type="match status" value="1"/>
</dbReference>
<dbReference type="STRING" id="119000.SAMN05661010_01721"/>
<dbReference type="Proteomes" id="UP000198654">
    <property type="component" value="Unassembled WGS sequence"/>
</dbReference>
<evidence type="ECO:0000259" key="2">
    <source>
        <dbReference type="PROSITE" id="PS50943"/>
    </source>
</evidence>
<dbReference type="GO" id="GO:0003700">
    <property type="term" value="F:DNA-binding transcription factor activity"/>
    <property type="evidence" value="ECO:0007669"/>
    <property type="project" value="TreeGrafter"/>
</dbReference>
<dbReference type="InterPro" id="IPR014710">
    <property type="entry name" value="RmlC-like_jellyroll"/>
</dbReference>
<protein>
    <submittedName>
        <fullName evidence="3">Transcriptional regulator, XRE family with cupin sensor</fullName>
    </submittedName>
</protein>
<dbReference type="OrthoDB" id="9792093at2"/>
<dbReference type="PANTHER" id="PTHR46797">
    <property type="entry name" value="HTH-TYPE TRANSCRIPTIONAL REGULATOR"/>
    <property type="match status" value="1"/>
</dbReference>
<name>A0A1G9KB86_9GAMM</name>